<evidence type="ECO:0000256" key="3">
    <source>
        <dbReference type="ARBA" id="ARBA00022737"/>
    </source>
</evidence>
<dbReference type="Pfam" id="PF13457">
    <property type="entry name" value="GW"/>
    <property type="match status" value="3"/>
</dbReference>
<dbReference type="EC" id="3.5.1.28" evidence="5"/>
<comment type="similarity">
    <text evidence="1">In the N-terminal section; belongs to the N-acetylmuramoyl-L-alanine amidase 2 family.</text>
</comment>
<dbReference type="Gene3D" id="3.40.80.10">
    <property type="entry name" value="Peptidoglycan recognition protein-like"/>
    <property type="match status" value="1"/>
</dbReference>
<dbReference type="OrthoDB" id="9816557at2"/>
<dbReference type="AlphaFoldDB" id="A0A143AHH2"/>
<dbReference type="EC" id="3.2.1.96" evidence="5"/>
<dbReference type="EMBL" id="CP012275">
    <property type="protein sequence ID" value="AMV63666.1"/>
    <property type="molecule type" value="Genomic_DNA"/>
</dbReference>
<dbReference type="SUPFAM" id="SSF82057">
    <property type="entry name" value="Prokaryotic SH3-related domain"/>
    <property type="match status" value="3"/>
</dbReference>
<dbReference type="InterPro" id="IPR038200">
    <property type="entry name" value="GW_dom_sf"/>
</dbReference>
<keyword evidence="2" id="KW-0732">Signal</keyword>
<organism evidence="5 8">
    <name type="scientific">Pediococcus damnosus</name>
    <dbReference type="NCBI Taxonomy" id="51663"/>
    <lineage>
        <taxon>Bacteria</taxon>
        <taxon>Bacillati</taxon>
        <taxon>Bacillota</taxon>
        <taxon>Bacilli</taxon>
        <taxon>Lactobacillales</taxon>
        <taxon>Lactobacillaceae</taxon>
        <taxon>Pediococcus</taxon>
    </lineage>
</organism>
<feature type="domain" description="N-acetylmuramoyl-L-alanine amidase" evidence="4">
    <location>
        <begin position="58"/>
        <end position="199"/>
    </location>
</feature>
<sequence>MKEIEIQKQRIMTIFLVTLTLFVSLLIVKTPTVKAEAVNSYISAKKIKPAGITTSVWNGFPKYKYDWGYGRPEGVVVHETANASSTIYNEIAYMKANYNNAFVHSFVDADHIINIANTNYLAWGVGYPGNGKFVQFEQIEVHSKSAFAHEISNAAWYTAYLLNKYNLTPNDACYDGKGTVWSHKEVAQHFGGSSHTDPYGYYINNGRKYFGQGYTMAEFYQLTKKYYEEIHFKNVKYTNAKLTMDVKSAPGHDFYNHVPESKYTVKRLHYGKTYAGKTIQIDCTGKRDGTGTLYYRCYYNGKEIGWIYGGGLAKHVSYSATNQTMDVKVAASNDFYNHVTSSMYTNKRLHYGKTYAGKTVTIDNVAYRDGTKTPYYRCYYQGKRIGWIYGGGLAVHVTYKSINTKQTMTVKAAPGPHDFLNHVTGSKYTVKRLNYSKDYAGKQVTVDNVAYRTDYKTPYYRCYYNGKEIGWIFGSALN</sequence>
<dbReference type="SMART" id="SM00644">
    <property type="entry name" value="Ami_2"/>
    <property type="match status" value="1"/>
</dbReference>
<keyword evidence="7" id="KW-1185">Reference proteome</keyword>
<evidence type="ECO:0000256" key="1">
    <source>
        <dbReference type="ARBA" id="ARBA00006088"/>
    </source>
</evidence>
<dbReference type="SUPFAM" id="SSF55846">
    <property type="entry name" value="N-acetylmuramoyl-L-alanine amidase-like"/>
    <property type="match status" value="1"/>
</dbReference>
<dbReference type="InterPro" id="IPR002502">
    <property type="entry name" value="Amidase_domain"/>
</dbReference>
<gene>
    <name evidence="5" type="ORF">ADU70_2204</name>
    <name evidence="6" type="ORF">ADU72_0446</name>
</gene>
<dbReference type="Proteomes" id="UP000076244">
    <property type="component" value="Chromosome"/>
</dbReference>
<evidence type="ECO:0000313" key="8">
    <source>
        <dbReference type="Proteomes" id="UP000076405"/>
    </source>
</evidence>
<keyword evidence="5" id="KW-0378">Hydrolase</keyword>
<dbReference type="GO" id="GO:0009253">
    <property type="term" value="P:peptidoglycan catabolic process"/>
    <property type="evidence" value="ECO:0007669"/>
    <property type="project" value="InterPro"/>
</dbReference>
<dbReference type="Pfam" id="PF01510">
    <property type="entry name" value="Amidase_2"/>
    <property type="match status" value="1"/>
</dbReference>
<evidence type="ECO:0000313" key="7">
    <source>
        <dbReference type="Proteomes" id="UP000076244"/>
    </source>
</evidence>
<dbReference type="Gene3D" id="2.30.30.170">
    <property type="match status" value="3"/>
</dbReference>
<keyword evidence="3" id="KW-0677">Repeat</keyword>
<evidence type="ECO:0000313" key="5">
    <source>
        <dbReference type="EMBL" id="AMV63666.1"/>
    </source>
</evidence>
<dbReference type="InterPro" id="IPR036505">
    <property type="entry name" value="Amidase/PGRP_sf"/>
</dbReference>
<evidence type="ECO:0000259" key="4">
    <source>
        <dbReference type="SMART" id="SM00644"/>
    </source>
</evidence>
<dbReference type="GO" id="GO:0033925">
    <property type="term" value="F:mannosyl-glycoprotein endo-beta-N-acetylglucosaminidase activity"/>
    <property type="evidence" value="ECO:0007669"/>
    <property type="project" value="UniProtKB-EC"/>
</dbReference>
<dbReference type="Proteomes" id="UP000076405">
    <property type="component" value="Chromosome"/>
</dbReference>
<evidence type="ECO:0000256" key="2">
    <source>
        <dbReference type="ARBA" id="ARBA00022729"/>
    </source>
</evidence>
<dbReference type="CDD" id="cd06583">
    <property type="entry name" value="PGRP"/>
    <property type="match status" value="1"/>
</dbReference>
<evidence type="ECO:0000313" key="6">
    <source>
        <dbReference type="EMBL" id="AMV66395.1"/>
    </source>
</evidence>
<dbReference type="EMBL" id="CP012288">
    <property type="protein sequence ID" value="AMV66395.1"/>
    <property type="molecule type" value="Genomic_DNA"/>
</dbReference>
<name>A0A143AHH2_9LACO</name>
<dbReference type="KEGG" id="pdm:ADU72_0446"/>
<dbReference type="InterPro" id="IPR025987">
    <property type="entry name" value="GW_dom"/>
</dbReference>
<protein>
    <submittedName>
        <fullName evidence="5">Bifunctional autolysin Atl</fullName>
        <ecNumber evidence="5">3.2.1.96</ecNumber>
        <ecNumber evidence="5">3.5.1.28</ecNumber>
    </submittedName>
</protein>
<accession>A0A143AHH2</accession>
<keyword evidence="5" id="KW-0326">Glycosidase</keyword>
<dbReference type="RefSeq" id="WP_080945508.1">
    <property type="nucleotide sequence ID" value="NZ_BAAAXI010000090.1"/>
</dbReference>
<dbReference type="GO" id="GO:0008745">
    <property type="term" value="F:N-acetylmuramoyl-L-alanine amidase activity"/>
    <property type="evidence" value="ECO:0007669"/>
    <property type="project" value="UniProtKB-EC"/>
</dbReference>
<proteinExistence type="inferred from homology"/>
<reference evidence="7 8" key="1">
    <citation type="journal article" date="2016" name="PLoS ONE">
        <title>The Identification of Novel Diagnostic Marker Genes for the Detection of Beer Spoiling Pediococcus damnosus Strains Using the BlAst Diagnostic Gene findEr.</title>
        <authorList>
            <person name="Behr J."/>
            <person name="Geissler A.J."/>
            <person name="Schmid J."/>
            <person name="Zehe A."/>
            <person name="Vogel R.F."/>
        </authorList>
    </citation>
    <scope>NUCLEOTIDE SEQUENCE [LARGE SCALE GENOMIC DNA]</scope>
    <source>
        <strain evidence="5 8">TMW 2.1533</strain>
        <strain evidence="6 7">TMW 2.1535</strain>
    </source>
</reference>